<dbReference type="PANTHER" id="PTHR37477">
    <property type="entry name" value="COBALT-PRECORRIN-5A HYDROLASE"/>
    <property type="match status" value="1"/>
</dbReference>
<feature type="domain" description="CobE/GbiG C-terminal" evidence="2">
    <location>
        <begin position="36"/>
        <end position="156"/>
    </location>
</feature>
<accession>A0A3S2V8R1</accession>
<evidence type="ECO:0000313" key="3">
    <source>
        <dbReference type="EMBL" id="RVU16633.1"/>
    </source>
</evidence>
<dbReference type="Gene3D" id="3.30.420.180">
    <property type="entry name" value="CobE/GbiG C-terminal domain"/>
    <property type="match status" value="1"/>
</dbReference>
<dbReference type="EMBL" id="SACP01000015">
    <property type="protein sequence ID" value="RVU16633.1"/>
    <property type="molecule type" value="Genomic_DNA"/>
</dbReference>
<dbReference type="Proteomes" id="UP000286997">
    <property type="component" value="Unassembled WGS sequence"/>
</dbReference>
<sequence>MEGPAPLLARTAAPETGGDREAAPGCDPLAASGPALVAGIGFRHATGADEIVALVRRALDEAGVAAGRLGLLATADDRAGDPAIRTAAAQLGVPLAAVAVEALREAGRRGVTRSARIEALRGVGSLAEAAALAASGPGGRLVLARIASPGATCALAASGDPS</sequence>
<name>A0A3S2V8R1_9HYPH</name>
<dbReference type="InterPro" id="IPR052553">
    <property type="entry name" value="CbiG_hydrolase"/>
</dbReference>
<protein>
    <submittedName>
        <fullName evidence="3">Cobalamin biosynthesis protein</fullName>
    </submittedName>
</protein>
<reference evidence="3 4" key="1">
    <citation type="submission" date="2019-01" db="EMBL/GenBank/DDBJ databases">
        <authorList>
            <person name="Chen W.-M."/>
        </authorList>
    </citation>
    <scope>NUCLEOTIDE SEQUENCE [LARGE SCALE GENOMIC DNA]</scope>
    <source>
        <strain evidence="3 4">TER-1</strain>
    </source>
</reference>
<dbReference type="AlphaFoldDB" id="A0A3S2V8R1"/>
<dbReference type="GO" id="GO:0009236">
    <property type="term" value="P:cobalamin biosynthetic process"/>
    <property type="evidence" value="ECO:0007669"/>
    <property type="project" value="InterPro"/>
</dbReference>
<dbReference type="InterPro" id="IPR036518">
    <property type="entry name" value="CobE/GbiG_C_sf"/>
</dbReference>
<feature type="region of interest" description="Disordered" evidence="1">
    <location>
        <begin position="1"/>
        <end position="26"/>
    </location>
</feature>
<dbReference type="OrthoDB" id="7997482at2"/>
<dbReference type="PANTHER" id="PTHR37477:SF1">
    <property type="entry name" value="COBALT-PRECORRIN-5A HYDROLASE"/>
    <property type="match status" value="1"/>
</dbReference>
<proteinExistence type="predicted"/>
<evidence type="ECO:0000256" key="1">
    <source>
        <dbReference type="SAM" id="MobiDB-lite"/>
    </source>
</evidence>
<evidence type="ECO:0000259" key="2">
    <source>
        <dbReference type="Pfam" id="PF01890"/>
    </source>
</evidence>
<dbReference type="Pfam" id="PF01890">
    <property type="entry name" value="CbiG_C"/>
    <property type="match status" value="1"/>
</dbReference>
<evidence type="ECO:0000313" key="4">
    <source>
        <dbReference type="Proteomes" id="UP000286997"/>
    </source>
</evidence>
<gene>
    <name evidence="3" type="ORF">EOE48_16295</name>
</gene>
<dbReference type="InterPro" id="IPR002750">
    <property type="entry name" value="CobE/GbiG_C"/>
</dbReference>
<keyword evidence="4" id="KW-1185">Reference proteome</keyword>
<dbReference type="SUPFAM" id="SSF159664">
    <property type="entry name" value="CobE/GbiG C-terminal domain-like"/>
    <property type="match status" value="1"/>
</dbReference>
<comment type="caution">
    <text evidence="3">The sequence shown here is derived from an EMBL/GenBank/DDBJ whole genome shotgun (WGS) entry which is preliminary data.</text>
</comment>
<organism evidence="3 4">
    <name type="scientific">Methylobacterium oryzihabitans</name>
    <dbReference type="NCBI Taxonomy" id="2499852"/>
    <lineage>
        <taxon>Bacteria</taxon>
        <taxon>Pseudomonadati</taxon>
        <taxon>Pseudomonadota</taxon>
        <taxon>Alphaproteobacteria</taxon>
        <taxon>Hyphomicrobiales</taxon>
        <taxon>Methylobacteriaceae</taxon>
        <taxon>Methylobacterium</taxon>
    </lineage>
</organism>